<gene>
    <name evidence="1" type="ORF">QO012_003449</name>
</gene>
<evidence type="ECO:0000313" key="1">
    <source>
        <dbReference type="EMBL" id="MDQ0448937.1"/>
    </source>
</evidence>
<sequence>MTRPVAKGDGAGDRFWQALHEEREALERALALVQVRRRIAVGPEETAQAKREEADLLVDLDRVLTRIRAEEYRRRPGARQW</sequence>
<keyword evidence="2" id="KW-1185">Reference proteome</keyword>
<organism evidence="1 2">
    <name type="scientific">Methylobacterium aerolatum</name>
    <dbReference type="NCBI Taxonomy" id="418708"/>
    <lineage>
        <taxon>Bacteria</taxon>
        <taxon>Pseudomonadati</taxon>
        <taxon>Pseudomonadota</taxon>
        <taxon>Alphaproteobacteria</taxon>
        <taxon>Hyphomicrobiales</taxon>
        <taxon>Methylobacteriaceae</taxon>
        <taxon>Methylobacterium</taxon>
    </lineage>
</organism>
<proteinExistence type="predicted"/>
<dbReference type="RefSeq" id="WP_238202113.1">
    <property type="nucleotide sequence ID" value="NZ_BPQE01000008.1"/>
</dbReference>
<protein>
    <submittedName>
        <fullName evidence="1">Uncharacterized protein</fullName>
    </submittedName>
</protein>
<dbReference type="Proteomes" id="UP001231124">
    <property type="component" value="Unassembled WGS sequence"/>
</dbReference>
<evidence type="ECO:0000313" key="2">
    <source>
        <dbReference type="Proteomes" id="UP001231124"/>
    </source>
</evidence>
<comment type="caution">
    <text evidence="1">The sequence shown here is derived from an EMBL/GenBank/DDBJ whole genome shotgun (WGS) entry which is preliminary data.</text>
</comment>
<reference evidence="1 2" key="1">
    <citation type="submission" date="2023-07" db="EMBL/GenBank/DDBJ databases">
        <title>Genomic Encyclopedia of Type Strains, Phase IV (KMG-IV): sequencing the most valuable type-strain genomes for metagenomic binning, comparative biology and taxonomic classification.</title>
        <authorList>
            <person name="Goeker M."/>
        </authorList>
    </citation>
    <scope>NUCLEOTIDE SEQUENCE [LARGE SCALE GENOMIC DNA]</scope>
    <source>
        <strain evidence="1 2">DSM 19013</strain>
    </source>
</reference>
<name>A0ABU0I2V8_9HYPH</name>
<accession>A0ABU0I2V8</accession>
<dbReference type="EMBL" id="JAUSVP010000011">
    <property type="protein sequence ID" value="MDQ0448937.1"/>
    <property type="molecule type" value="Genomic_DNA"/>
</dbReference>